<comment type="caution">
    <text evidence="6">The sequence shown here is derived from an EMBL/GenBank/DDBJ whole genome shotgun (WGS) entry which is preliminary data.</text>
</comment>
<feature type="chain" id="PRO_5047168196" description="Sulfotransferase" evidence="4">
    <location>
        <begin position="25"/>
        <end position="122"/>
    </location>
</feature>
<sequence>MSAVAPLGWLKALTLVVVTQTRSASLCWPRSPMIAFPRYRIMAKSSISHIPYHALPKSDCKVVYICKEPKDAFVSLYHFSGGSFPSFLPRQVLLRTLSGPCSGVLESKQGKFGQGFVTQIRA</sequence>
<reference evidence="6 7" key="1">
    <citation type="journal article" date="2024" name="G3 (Bethesda)">
        <title>Genome assembly of Hibiscus sabdariffa L. provides insights into metabolisms of medicinal natural products.</title>
        <authorList>
            <person name="Kim T."/>
        </authorList>
    </citation>
    <scope>NUCLEOTIDE SEQUENCE [LARGE SCALE GENOMIC DNA]</scope>
    <source>
        <strain evidence="6">TK-2024</strain>
        <tissue evidence="6">Old leaves</tissue>
    </source>
</reference>
<dbReference type="SUPFAM" id="SSF52540">
    <property type="entry name" value="P-loop containing nucleoside triphosphate hydrolases"/>
    <property type="match status" value="1"/>
</dbReference>
<comment type="similarity">
    <text evidence="1 3">Belongs to the sulfotransferase 1 family.</text>
</comment>
<keyword evidence="4" id="KW-0732">Signal</keyword>
<organism evidence="6 7">
    <name type="scientific">Hibiscus sabdariffa</name>
    <name type="common">roselle</name>
    <dbReference type="NCBI Taxonomy" id="183260"/>
    <lineage>
        <taxon>Eukaryota</taxon>
        <taxon>Viridiplantae</taxon>
        <taxon>Streptophyta</taxon>
        <taxon>Embryophyta</taxon>
        <taxon>Tracheophyta</taxon>
        <taxon>Spermatophyta</taxon>
        <taxon>Magnoliopsida</taxon>
        <taxon>eudicotyledons</taxon>
        <taxon>Gunneridae</taxon>
        <taxon>Pentapetalae</taxon>
        <taxon>rosids</taxon>
        <taxon>malvids</taxon>
        <taxon>Malvales</taxon>
        <taxon>Malvaceae</taxon>
        <taxon>Malvoideae</taxon>
        <taxon>Hibiscus</taxon>
    </lineage>
</organism>
<name>A0ABR2PHZ6_9ROSI</name>
<feature type="domain" description="Sulfotransferase" evidence="5">
    <location>
        <begin position="40"/>
        <end position="80"/>
    </location>
</feature>
<dbReference type="InterPro" id="IPR000863">
    <property type="entry name" value="Sulfotransferase_dom"/>
</dbReference>
<evidence type="ECO:0000256" key="4">
    <source>
        <dbReference type="SAM" id="SignalP"/>
    </source>
</evidence>
<dbReference type="Gene3D" id="3.40.50.300">
    <property type="entry name" value="P-loop containing nucleotide triphosphate hydrolases"/>
    <property type="match status" value="1"/>
</dbReference>
<proteinExistence type="inferred from homology"/>
<keyword evidence="7" id="KW-1185">Reference proteome</keyword>
<dbReference type="EC" id="2.8.2.-" evidence="3"/>
<keyword evidence="2 3" id="KW-0808">Transferase</keyword>
<dbReference type="InterPro" id="IPR027417">
    <property type="entry name" value="P-loop_NTPase"/>
</dbReference>
<dbReference type="EMBL" id="JBBPBN010000059">
    <property type="protein sequence ID" value="KAK8987934.1"/>
    <property type="molecule type" value="Genomic_DNA"/>
</dbReference>
<evidence type="ECO:0000313" key="6">
    <source>
        <dbReference type="EMBL" id="KAK8987934.1"/>
    </source>
</evidence>
<evidence type="ECO:0000313" key="7">
    <source>
        <dbReference type="Proteomes" id="UP001396334"/>
    </source>
</evidence>
<evidence type="ECO:0000259" key="5">
    <source>
        <dbReference type="Pfam" id="PF00685"/>
    </source>
</evidence>
<feature type="signal peptide" evidence="4">
    <location>
        <begin position="1"/>
        <end position="24"/>
    </location>
</feature>
<dbReference type="PANTHER" id="PTHR11783">
    <property type="entry name" value="SULFOTRANSFERASE SULT"/>
    <property type="match status" value="1"/>
</dbReference>
<dbReference type="Proteomes" id="UP001396334">
    <property type="component" value="Unassembled WGS sequence"/>
</dbReference>
<evidence type="ECO:0000256" key="2">
    <source>
        <dbReference type="ARBA" id="ARBA00022679"/>
    </source>
</evidence>
<evidence type="ECO:0000256" key="3">
    <source>
        <dbReference type="RuleBase" id="RU361155"/>
    </source>
</evidence>
<dbReference type="Pfam" id="PF00685">
    <property type="entry name" value="Sulfotransfer_1"/>
    <property type="match status" value="1"/>
</dbReference>
<gene>
    <name evidence="6" type="ORF">V6N11_065539</name>
</gene>
<evidence type="ECO:0000256" key="1">
    <source>
        <dbReference type="ARBA" id="ARBA00005771"/>
    </source>
</evidence>
<accession>A0ABR2PHZ6</accession>
<protein>
    <recommendedName>
        <fullName evidence="3">Sulfotransferase</fullName>
        <ecNumber evidence="3">2.8.2.-</ecNumber>
    </recommendedName>
</protein>